<evidence type="ECO:0000313" key="6">
    <source>
        <dbReference type="EnsemblMetazoa" id="MDOA004120-PA"/>
    </source>
</evidence>
<dbReference type="GO" id="GO:0005737">
    <property type="term" value="C:cytoplasm"/>
    <property type="evidence" value="ECO:0007669"/>
    <property type="project" value="UniProtKB-SubCell"/>
</dbReference>
<dbReference type="InterPro" id="IPR029404">
    <property type="entry name" value="CDIN1"/>
</dbReference>
<dbReference type="GO" id="GO:0005634">
    <property type="term" value="C:nucleus"/>
    <property type="evidence" value="ECO:0007669"/>
    <property type="project" value="UniProtKB-SubCell"/>
</dbReference>
<accession>A0A1I8MEP1</accession>
<keyword evidence="3" id="KW-0963">Cytoplasm</keyword>
<dbReference type="eggNOG" id="ENOG502R9SY">
    <property type="taxonomic scope" value="Eukaryota"/>
</dbReference>
<dbReference type="STRING" id="7370.A0A1I8MEP1"/>
<dbReference type="AlphaFoldDB" id="A0A1I8MEP1"/>
<proteinExistence type="predicted"/>
<comment type="subcellular location">
    <subcellularLocation>
        <location evidence="2">Cytoplasm</location>
    </subcellularLocation>
    <subcellularLocation>
        <location evidence="1">Nucleus</location>
    </subcellularLocation>
</comment>
<organism evidence="6">
    <name type="scientific">Musca domestica</name>
    <name type="common">House fly</name>
    <dbReference type="NCBI Taxonomy" id="7370"/>
    <lineage>
        <taxon>Eukaryota</taxon>
        <taxon>Metazoa</taxon>
        <taxon>Ecdysozoa</taxon>
        <taxon>Arthropoda</taxon>
        <taxon>Hexapoda</taxon>
        <taxon>Insecta</taxon>
        <taxon>Pterygota</taxon>
        <taxon>Neoptera</taxon>
        <taxon>Endopterygota</taxon>
        <taxon>Diptera</taxon>
        <taxon>Brachycera</taxon>
        <taxon>Muscomorpha</taxon>
        <taxon>Muscoidea</taxon>
        <taxon>Muscidae</taxon>
        <taxon>Musca</taxon>
    </lineage>
</organism>
<keyword evidence="4" id="KW-0539">Nucleus</keyword>
<gene>
    <name evidence="6" type="primary">101895414</name>
</gene>
<dbReference type="EnsemblMetazoa" id="MDOA004120-RA">
    <property type="protein sequence ID" value="MDOA004120-PA"/>
    <property type="gene ID" value="MDOA004120"/>
</dbReference>
<reference evidence="6" key="1">
    <citation type="submission" date="2020-05" db="UniProtKB">
        <authorList>
            <consortium name="EnsemblMetazoa"/>
        </authorList>
    </citation>
    <scope>IDENTIFICATION</scope>
    <source>
        <strain evidence="6">Aabys</strain>
    </source>
</reference>
<dbReference type="PANTHER" id="PTHR31661:SF1">
    <property type="entry name" value="CDAN1-INTERACTING NUCLEASE 1"/>
    <property type="match status" value="1"/>
</dbReference>
<evidence type="ECO:0000256" key="4">
    <source>
        <dbReference type="ARBA" id="ARBA00023242"/>
    </source>
</evidence>
<dbReference type="Pfam" id="PF14811">
    <property type="entry name" value="TPD"/>
    <property type="match status" value="1"/>
</dbReference>
<dbReference type="PANTHER" id="PTHR31661">
    <property type="entry name" value="SIMILAR TO CDNA SEQUENCE BC052040"/>
    <property type="match status" value="1"/>
</dbReference>
<protein>
    <recommendedName>
        <fullName evidence="5">CDAN1-interacting nuclease 1</fullName>
    </recommendedName>
</protein>
<name>A0A1I8MEP1_MUSDO</name>
<evidence type="ECO:0000256" key="2">
    <source>
        <dbReference type="ARBA" id="ARBA00004496"/>
    </source>
</evidence>
<evidence type="ECO:0000256" key="1">
    <source>
        <dbReference type="ARBA" id="ARBA00004123"/>
    </source>
</evidence>
<dbReference type="RefSeq" id="XP_005178421.2">
    <property type="nucleotide sequence ID" value="XM_005178364.4"/>
</dbReference>
<sequence>MSNTIPSSPPNPSQKRRIVKAQEFEVICDFIDRYKGLAIDCEIELLQQFPQFEKLTLKSILETIFTNRMRNQYWRYDANAKTYLKMYEERCQSSYPMDRSILLNIARECDMGPVMMCRSLLKVKYKITNKVELTQLIRSPHLIDDPMLSANVAQCICSDSTDGPLIDLKRRVLGEEYEFRLKQMATQAGMHFYDENDLRRLGYDKTPDIKMLLPFLYKGEIINWIESKANFGCIKTHKTYIQQQLSSYCNRFGPGIVIYWFGYHEDTATLTQNALGITVLDDFPAKEDVQLLDLSEACESYDTSTESIQNT</sequence>
<dbReference type="VEuPathDB" id="VectorBase:MDOA004120"/>
<evidence type="ECO:0000256" key="3">
    <source>
        <dbReference type="ARBA" id="ARBA00022490"/>
    </source>
</evidence>
<dbReference type="KEGG" id="mde:101895414"/>
<dbReference type="VEuPathDB" id="VectorBase:MDOMA2_014224"/>
<dbReference type="OrthoDB" id="1272at2759"/>
<evidence type="ECO:0000256" key="5">
    <source>
        <dbReference type="ARBA" id="ARBA00023480"/>
    </source>
</evidence>